<evidence type="ECO:0000259" key="2">
    <source>
        <dbReference type="PROSITE" id="PS50878"/>
    </source>
</evidence>
<dbReference type="SUPFAM" id="SSF56219">
    <property type="entry name" value="DNase I-like"/>
    <property type="match status" value="1"/>
</dbReference>
<proteinExistence type="predicted"/>
<dbReference type="CDD" id="cd01650">
    <property type="entry name" value="RT_nLTR_like"/>
    <property type="match status" value="1"/>
</dbReference>
<sequence>MALSAKDSNPTQTGTRMDNTPTGTTPPTQTTSHSSPMAIWQSFTHHRRNLQVQKTTVYEDKQAKSEAQHRRHEFTFVRSNEENSAAFDLAGINDVSPEDFFGALVHQHPNAIGWVPSKHSASCVIVSFEDSSSRDAAVHAGVSVKNLMVPGVPTVGLENSVYQVALDGLPLMNREVLATALRETMGRYGHILDIKLCTDKFHLLTGRGSVLLDISAEGGEDAYLALEHEVHLEVKGTKRIILARWRGMAIHCNYCKKEGHKIADCQKLKERKERMNVRKLCFICQSPDHLKADCPRSQQPSLGAKRPRMADAFENIHVSDTNTKEKQPTQAPFEKVSKQPPETPSDAAPKRHMASQNHRPGDTAEDPCILSDSDESITEAEKVINIHTVKREPEDVAMETDRGGSDTALSNHNDRQFGRILRNLKYDILALQETHIDSDDLGDITQTILQAHSSAWTPYCGVISLNPAFTIHMITKALEGRLLCVKVSHCQQLCDDLLLYIIYAPATALDRPRFYQQLYDFMHTQPTQRSILLGDFNYNIHLRAPNTFPITWSNWLTSMWHDPFHNDEQTRGAATFHRGNTTIDFILCSNDLETKIHHPTISYVSHTDHNALAITMTTGIPMTGPGIWRLNPQLLRNDYVREEIQTWLDVATLHLPDTTPCHQWDWLKSHLKAFCQVLSRKVASHRNRQLQYLQREYRQCLHANALYESISTQTRLQQIRASMDQIQEADADILALRAGNRWREKGERSNAYFFNCLKERQTKQYIHALSNDDGTLCTSPGDMAQCAHDFYSRLYQAEDIDQESLHETLSAIPPESCLDDHDRACLMEPWTDEEITKGLTRSPYNSSPGVDGFPYELLRFIYTHDRTSSLMKQVFKDALCMQRTPESWRKSVVVLLPKKGDRTSLRNWRPISLICTDAKVFTRMLTARVASLMDKMINRYQTGFLHDRFIGDNGLLARLTMSLAQQYKIPGAALLLDQEKAYDRVHPQYLQAVLHKFGFPAPCIESISHLFFNTQLSININGYLSKPCHQQRGLRQGDPLSPLLFNLALEPFLRSLLSSSQLRGFDFAIPNSPLASSHLGSIPPTLKTLAYADDVLIFVSDPAEIQHIMTIIDHYCKASNAKLNHQKSMVVALNGRVSPEWRQGFSDQGIHQWHDRSTADAAIYLGFPLTSTRSQLETFLQLQLDKLRKYADILSQRRLSIRGKALVANALLLSRIWYCLRIIPLTQQYLGSIQSIIGRFLQGTTIPKVSFDICTRPKKEGGLGILHPTHHLLSLQLRWILPLLSQHHADSKSLAIPYLRFCIQNFCNTLSPVVPILFPERRVTLLSTFGHFKTLFQACDKLQLQVNWQQVTHHTVLDFPLIRTCTFAGSAAEAPTPTWRYHLVRDAFILSTRVCILRARNPRERSQHTYHVARYHRATARDGNWRIKPFMKHLLDSLPPNPIPLDIQSDYYRLIVPTTKSGLDIDSFKRKDFRYSLLPALTALPSSYPRESKGAWHRFWNLAIPHKATTVLWRLIQHRLSSRERLHRIIPSTCQTNACLICESSPDQTATHIETDQHFLFSCPSVKQVWSIIAARFFDTPSALQWDHVSTLTLRPPKTLSHTKVHGSIVIACGVLAIWNAHWRFIFDNQSFNSQAIANTAIHHILRIEQEHQIA</sequence>
<feature type="region of interest" description="Disordered" evidence="1">
    <location>
        <begin position="317"/>
        <end position="370"/>
    </location>
</feature>
<feature type="domain" description="Reverse transcriptase" evidence="2">
    <location>
        <begin position="877"/>
        <end position="1169"/>
    </location>
</feature>
<dbReference type="InterPro" id="IPR001878">
    <property type="entry name" value="Znf_CCHC"/>
</dbReference>
<evidence type="ECO:0000313" key="4">
    <source>
        <dbReference type="Proteomes" id="UP001234581"/>
    </source>
</evidence>
<dbReference type="GO" id="GO:0008270">
    <property type="term" value="F:zinc ion binding"/>
    <property type="evidence" value="ECO:0007669"/>
    <property type="project" value="InterPro"/>
</dbReference>
<comment type="caution">
    <text evidence="3">The sequence shown here is derived from an EMBL/GenBank/DDBJ whole genome shotgun (WGS) entry which is preliminary data.</text>
</comment>
<dbReference type="GO" id="GO:0003824">
    <property type="term" value="F:catalytic activity"/>
    <property type="evidence" value="ECO:0007669"/>
    <property type="project" value="InterPro"/>
</dbReference>
<dbReference type="GO" id="GO:0003676">
    <property type="term" value="F:nucleic acid binding"/>
    <property type="evidence" value="ECO:0007669"/>
    <property type="project" value="InterPro"/>
</dbReference>
<reference evidence="3 4" key="1">
    <citation type="submission" date="2023-03" db="EMBL/GenBank/DDBJ databases">
        <title>Genome sequence of Lichtheimia ornata CBS 291.66.</title>
        <authorList>
            <person name="Mohabir J.T."/>
            <person name="Shea T.P."/>
            <person name="Kurbessoian T."/>
            <person name="Berby B."/>
            <person name="Fontaine J."/>
            <person name="Livny J."/>
            <person name="Gnirke A."/>
            <person name="Stajich J.E."/>
            <person name="Cuomo C.A."/>
        </authorList>
    </citation>
    <scope>NUCLEOTIDE SEQUENCE [LARGE SCALE GENOMIC DNA]</scope>
    <source>
        <strain evidence="3">CBS 291.66</strain>
    </source>
</reference>
<feature type="compositionally biased region" description="Polar residues" evidence="1">
    <location>
        <begin position="1"/>
        <end position="19"/>
    </location>
</feature>
<dbReference type="SUPFAM" id="SSF57756">
    <property type="entry name" value="Retrovirus zinc finger-like domains"/>
    <property type="match status" value="1"/>
</dbReference>
<evidence type="ECO:0000313" key="3">
    <source>
        <dbReference type="EMBL" id="KAJ8656735.1"/>
    </source>
</evidence>
<dbReference type="InterPro" id="IPR026960">
    <property type="entry name" value="RVT-Znf"/>
</dbReference>
<evidence type="ECO:0000256" key="1">
    <source>
        <dbReference type="SAM" id="MobiDB-lite"/>
    </source>
</evidence>
<protein>
    <recommendedName>
        <fullName evidence="2">Reverse transcriptase domain-containing protein</fullName>
    </recommendedName>
</protein>
<name>A0AAD7XW67_9FUNG</name>
<dbReference type="Pfam" id="PF03372">
    <property type="entry name" value="Exo_endo_phos"/>
    <property type="match status" value="1"/>
</dbReference>
<dbReference type="EMBL" id="JARTCD010000037">
    <property type="protein sequence ID" value="KAJ8656735.1"/>
    <property type="molecule type" value="Genomic_DNA"/>
</dbReference>
<dbReference type="InterPro" id="IPR043502">
    <property type="entry name" value="DNA/RNA_pol_sf"/>
</dbReference>
<gene>
    <name evidence="3" type="ORF">O0I10_007582</name>
</gene>
<organism evidence="3 4">
    <name type="scientific">Lichtheimia ornata</name>
    <dbReference type="NCBI Taxonomy" id="688661"/>
    <lineage>
        <taxon>Eukaryota</taxon>
        <taxon>Fungi</taxon>
        <taxon>Fungi incertae sedis</taxon>
        <taxon>Mucoromycota</taxon>
        <taxon>Mucoromycotina</taxon>
        <taxon>Mucoromycetes</taxon>
        <taxon>Mucorales</taxon>
        <taxon>Lichtheimiaceae</taxon>
        <taxon>Lichtheimia</taxon>
    </lineage>
</organism>
<dbReference type="InterPro" id="IPR036691">
    <property type="entry name" value="Endo/exonu/phosph_ase_sf"/>
</dbReference>
<dbReference type="Proteomes" id="UP001234581">
    <property type="component" value="Unassembled WGS sequence"/>
</dbReference>
<dbReference type="Pfam" id="PF00078">
    <property type="entry name" value="RVT_1"/>
    <property type="match status" value="1"/>
</dbReference>
<accession>A0AAD7XW67</accession>
<dbReference type="InterPro" id="IPR005135">
    <property type="entry name" value="Endo/exonuclease/phosphatase"/>
</dbReference>
<feature type="compositionally biased region" description="Low complexity" evidence="1">
    <location>
        <begin position="20"/>
        <end position="35"/>
    </location>
</feature>
<dbReference type="Gene3D" id="4.10.60.10">
    <property type="entry name" value="Zinc finger, CCHC-type"/>
    <property type="match status" value="1"/>
</dbReference>
<dbReference type="PROSITE" id="PS50878">
    <property type="entry name" value="RT_POL"/>
    <property type="match status" value="1"/>
</dbReference>
<keyword evidence="4" id="KW-1185">Reference proteome</keyword>
<dbReference type="InterPro" id="IPR036875">
    <property type="entry name" value="Znf_CCHC_sf"/>
</dbReference>
<dbReference type="Gene3D" id="3.60.10.10">
    <property type="entry name" value="Endonuclease/exonuclease/phosphatase"/>
    <property type="match status" value="1"/>
</dbReference>
<dbReference type="GeneID" id="83214990"/>
<dbReference type="InterPro" id="IPR000477">
    <property type="entry name" value="RT_dom"/>
</dbReference>
<dbReference type="SUPFAM" id="SSF56672">
    <property type="entry name" value="DNA/RNA polymerases"/>
    <property type="match status" value="1"/>
</dbReference>
<feature type="region of interest" description="Disordered" evidence="1">
    <location>
        <begin position="1"/>
        <end position="35"/>
    </location>
</feature>
<dbReference type="SMART" id="SM00343">
    <property type="entry name" value="ZnF_C2HC"/>
    <property type="match status" value="2"/>
</dbReference>
<dbReference type="Pfam" id="PF13966">
    <property type="entry name" value="zf-RVT"/>
    <property type="match status" value="1"/>
</dbReference>
<dbReference type="RefSeq" id="XP_058341648.1">
    <property type="nucleotide sequence ID" value="XM_058487597.1"/>
</dbReference>
<dbReference type="PANTHER" id="PTHR19446">
    <property type="entry name" value="REVERSE TRANSCRIPTASES"/>
    <property type="match status" value="1"/>
</dbReference>